<sequence length="295" mass="33174">MITQKRPRTIQIFLPTGDPAGIRIAEQTTSIIRLIEVPRSDIAEFVKMPEAKQVGLYFLISGDSKDELYIGQSGDVGSRLMQHYKDEKKEWERALVLVSLTNNLTQTHVLYLESLSIEKAKHCQRYELLNGNGGQKPHTPIPLKADCDEIHEIGSLLLATLGYPIFEPLAEQSSTKPEQVFICNRADVDARGIYTNEGMVVLKGSSAPMTTTRKTDQRFYDKRDRLLAKGVIVEQNGRFVFQRDYLFPSPSGASMFLLLATANGWVNWKTEQGVTLHDYQGRTLESASEQVHSVT</sequence>
<comment type="caution">
    <text evidence="2">The sequence shown here is derived from an EMBL/GenBank/DDBJ whole genome shotgun (WGS) entry which is preliminary data.</text>
</comment>
<reference evidence="2 3" key="1">
    <citation type="submission" date="2021-04" db="EMBL/GenBank/DDBJ databases">
        <authorList>
            <person name="Sun C."/>
        </authorList>
    </citation>
    <scope>NUCLEOTIDE SEQUENCE [LARGE SCALE GENOMIC DNA]</scope>
    <source>
        <strain evidence="2 3">A79</strain>
    </source>
</reference>
<dbReference type="RefSeq" id="WP_211537564.1">
    <property type="nucleotide sequence ID" value="NZ_JAGSSV010000031.1"/>
</dbReference>
<name>A0ABS5HFD5_9GAMM</name>
<gene>
    <name evidence="2" type="ORF">J9B83_14635</name>
</gene>
<organism evidence="2 3">
    <name type="scientific">Marinomonas vulgaris</name>
    <dbReference type="NCBI Taxonomy" id="2823372"/>
    <lineage>
        <taxon>Bacteria</taxon>
        <taxon>Pseudomonadati</taxon>
        <taxon>Pseudomonadota</taxon>
        <taxon>Gammaproteobacteria</taxon>
        <taxon>Oceanospirillales</taxon>
        <taxon>Oceanospirillaceae</taxon>
        <taxon>Marinomonas</taxon>
    </lineage>
</organism>
<dbReference type="Pfam" id="PF14267">
    <property type="entry name" value="DUF4357"/>
    <property type="match status" value="1"/>
</dbReference>
<evidence type="ECO:0000313" key="3">
    <source>
        <dbReference type="Proteomes" id="UP000679722"/>
    </source>
</evidence>
<proteinExistence type="predicted"/>
<dbReference type="EMBL" id="JAGSSV010000031">
    <property type="protein sequence ID" value="MBR7890148.1"/>
    <property type="molecule type" value="Genomic_DNA"/>
</dbReference>
<evidence type="ECO:0000259" key="1">
    <source>
        <dbReference type="PROSITE" id="PS50164"/>
    </source>
</evidence>
<dbReference type="CDD" id="cd10447">
    <property type="entry name" value="GIY-YIG_unchar_2"/>
    <property type="match status" value="1"/>
</dbReference>
<dbReference type="InterPro" id="IPR025579">
    <property type="entry name" value="DUF4357"/>
</dbReference>
<protein>
    <submittedName>
        <fullName evidence="2">GIY-YIG nuclease family protein</fullName>
    </submittedName>
</protein>
<evidence type="ECO:0000313" key="2">
    <source>
        <dbReference type="EMBL" id="MBR7890148.1"/>
    </source>
</evidence>
<dbReference type="Proteomes" id="UP000679722">
    <property type="component" value="Unassembled WGS sequence"/>
</dbReference>
<dbReference type="InterPro" id="IPR000305">
    <property type="entry name" value="GIY-YIG_endonuc"/>
</dbReference>
<accession>A0ABS5HFD5</accession>
<reference evidence="3" key="2">
    <citation type="submission" date="2023-07" db="EMBL/GenBank/DDBJ databases">
        <title>Marinomonas vulgaris A79, complete genome.</title>
        <authorList>
            <person name="Ying J.-J."/>
        </authorList>
    </citation>
    <scope>NUCLEOTIDE SEQUENCE [LARGE SCALE GENOMIC DNA]</scope>
    <source>
        <strain evidence="3">A79</strain>
    </source>
</reference>
<keyword evidence="3" id="KW-1185">Reference proteome</keyword>
<dbReference type="PROSITE" id="PS50164">
    <property type="entry name" value="GIY_YIG"/>
    <property type="match status" value="1"/>
</dbReference>
<feature type="domain" description="GIY-YIG" evidence="1">
    <location>
        <begin position="52"/>
        <end position="128"/>
    </location>
</feature>